<keyword evidence="6" id="KW-0732">Signal</keyword>
<evidence type="ECO:0000256" key="5">
    <source>
        <dbReference type="ARBA" id="ARBA00022723"/>
    </source>
</evidence>
<dbReference type="GO" id="GO:0005506">
    <property type="term" value="F:iron ion binding"/>
    <property type="evidence" value="ECO:0007669"/>
    <property type="project" value="InterPro"/>
</dbReference>
<dbReference type="InterPro" id="IPR005123">
    <property type="entry name" value="Oxoglu/Fe-dep_dioxygenase_dom"/>
</dbReference>
<evidence type="ECO:0000256" key="10">
    <source>
        <dbReference type="ARBA" id="ARBA00022964"/>
    </source>
</evidence>
<dbReference type="PANTHER" id="PTHR14049">
    <property type="entry name" value="LEPRECAN 1"/>
    <property type="match status" value="1"/>
</dbReference>
<proteinExistence type="inferred from homology"/>
<dbReference type="Proteomes" id="UP000639338">
    <property type="component" value="Unassembled WGS sequence"/>
</dbReference>
<evidence type="ECO:0000313" key="17">
    <source>
        <dbReference type="Proteomes" id="UP000639338"/>
    </source>
</evidence>
<dbReference type="Gene3D" id="2.60.120.620">
    <property type="entry name" value="q2cbj1_9rhob like domain"/>
    <property type="match status" value="1"/>
</dbReference>
<evidence type="ECO:0000256" key="12">
    <source>
        <dbReference type="ARBA" id="ARBA00023004"/>
    </source>
</evidence>
<dbReference type="Pfam" id="PF13640">
    <property type="entry name" value="2OG-FeII_Oxy_3"/>
    <property type="match status" value="1"/>
</dbReference>
<comment type="cofactor">
    <cofactor evidence="1">
        <name>L-ascorbate</name>
        <dbReference type="ChEBI" id="CHEBI:38290"/>
    </cofactor>
</comment>
<dbReference type="InterPro" id="IPR006620">
    <property type="entry name" value="Pro_4_hyd_alph"/>
</dbReference>
<keyword evidence="8" id="KW-0802">TPR repeat</keyword>
<dbReference type="Pfam" id="PF23557">
    <property type="entry name" value="TPR_leprecan"/>
    <property type="match status" value="1"/>
</dbReference>
<comment type="similarity">
    <text evidence="3">Belongs to the leprecan family.</text>
</comment>
<keyword evidence="13" id="KW-0325">Glycoprotein</keyword>
<dbReference type="InterPro" id="IPR011990">
    <property type="entry name" value="TPR-like_helical_dom_sf"/>
</dbReference>
<evidence type="ECO:0000259" key="15">
    <source>
        <dbReference type="PROSITE" id="PS51471"/>
    </source>
</evidence>
<feature type="region of interest" description="Disordered" evidence="14">
    <location>
        <begin position="369"/>
        <end position="395"/>
    </location>
</feature>
<comment type="caution">
    <text evidence="16">The sequence shown here is derived from an EMBL/GenBank/DDBJ whole genome shotgun (WGS) entry which is preliminary data.</text>
</comment>
<keyword evidence="10" id="KW-0223">Dioxygenase</keyword>
<dbReference type="EMBL" id="JACMRX010000003">
    <property type="protein sequence ID" value="KAF7994187.1"/>
    <property type="molecule type" value="Genomic_DNA"/>
</dbReference>
<dbReference type="Gene3D" id="1.25.40.10">
    <property type="entry name" value="Tetratricopeptide repeat domain"/>
    <property type="match status" value="2"/>
</dbReference>
<keyword evidence="9" id="KW-0256">Endoplasmic reticulum</keyword>
<keyword evidence="5" id="KW-0479">Metal-binding</keyword>
<protein>
    <recommendedName>
        <fullName evidence="4">procollagen-proline 3-dioxygenase</fullName>
        <ecNumber evidence="4">1.14.11.7</ecNumber>
    </recommendedName>
</protein>
<dbReference type="GO" id="GO:0019797">
    <property type="term" value="F:procollagen-proline 3-dioxygenase activity"/>
    <property type="evidence" value="ECO:0007669"/>
    <property type="project" value="UniProtKB-EC"/>
</dbReference>
<dbReference type="GO" id="GO:0032963">
    <property type="term" value="P:collagen metabolic process"/>
    <property type="evidence" value="ECO:0007669"/>
    <property type="project" value="InterPro"/>
</dbReference>
<evidence type="ECO:0000256" key="3">
    <source>
        <dbReference type="ARBA" id="ARBA00006487"/>
    </source>
</evidence>
<comment type="cofactor">
    <cofactor evidence="2">
        <name>Fe cation</name>
        <dbReference type="ChEBI" id="CHEBI:24875"/>
    </cofactor>
</comment>
<dbReference type="InterPro" id="IPR056585">
    <property type="entry name" value="Leprecan_dom"/>
</dbReference>
<dbReference type="SMART" id="SM00702">
    <property type="entry name" value="P4Hc"/>
    <property type="match status" value="1"/>
</dbReference>
<accession>A0A835CSD0</accession>
<feature type="compositionally biased region" description="Basic and acidic residues" evidence="14">
    <location>
        <begin position="369"/>
        <end position="382"/>
    </location>
</feature>
<evidence type="ECO:0000256" key="8">
    <source>
        <dbReference type="ARBA" id="ARBA00022803"/>
    </source>
</evidence>
<evidence type="ECO:0000256" key="11">
    <source>
        <dbReference type="ARBA" id="ARBA00023002"/>
    </source>
</evidence>
<keyword evidence="17" id="KW-1185">Reference proteome</keyword>
<dbReference type="GO" id="GO:0031418">
    <property type="term" value="F:L-ascorbic acid binding"/>
    <property type="evidence" value="ECO:0007669"/>
    <property type="project" value="InterPro"/>
</dbReference>
<dbReference type="InterPro" id="IPR039575">
    <property type="entry name" value="P3H"/>
</dbReference>
<gene>
    <name evidence="16" type="ORF">HCN44_011456</name>
</gene>
<name>A0A835CSD0_APHGI</name>
<evidence type="ECO:0000256" key="6">
    <source>
        <dbReference type="ARBA" id="ARBA00022729"/>
    </source>
</evidence>
<evidence type="ECO:0000256" key="9">
    <source>
        <dbReference type="ARBA" id="ARBA00022824"/>
    </source>
</evidence>
<evidence type="ECO:0000256" key="1">
    <source>
        <dbReference type="ARBA" id="ARBA00001961"/>
    </source>
</evidence>
<evidence type="ECO:0000256" key="2">
    <source>
        <dbReference type="ARBA" id="ARBA00001962"/>
    </source>
</evidence>
<keyword evidence="7" id="KW-0677">Repeat</keyword>
<keyword evidence="12" id="KW-0408">Iron</keyword>
<organism evidence="16 17">
    <name type="scientific">Aphidius gifuensis</name>
    <name type="common">Parasitoid wasp</name>
    <dbReference type="NCBI Taxonomy" id="684658"/>
    <lineage>
        <taxon>Eukaryota</taxon>
        <taxon>Metazoa</taxon>
        <taxon>Ecdysozoa</taxon>
        <taxon>Arthropoda</taxon>
        <taxon>Hexapoda</taxon>
        <taxon>Insecta</taxon>
        <taxon>Pterygota</taxon>
        <taxon>Neoptera</taxon>
        <taxon>Endopterygota</taxon>
        <taxon>Hymenoptera</taxon>
        <taxon>Apocrita</taxon>
        <taxon>Ichneumonoidea</taxon>
        <taxon>Braconidae</taxon>
        <taxon>Aphidiinae</taxon>
        <taxon>Aphidius</taxon>
    </lineage>
</organism>
<evidence type="ECO:0000313" key="16">
    <source>
        <dbReference type="EMBL" id="KAF7994187.1"/>
    </source>
</evidence>
<evidence type="ECO:0000256" key="14">
    <source>
        <dbReference type="SAM" id="MobiDB-lite"/>
    </source>
</evidence>
<feature type="domain" description="Fe2OG dioxygenase" evidence="15">
    <location>
        <begin position="530"/>
        <end position="645"/>
    </location>
</feature>
<dbReference type="InterPro" id="IPR044862">
    <property type="entry name" value="Pro_4_hyd_alph_FE2OG_OXY"/>
</dbReference>
<dbReference type="PANTHER" id="PTHR14049:SF9">
    <property type="entry name" value="PROCOLLAGEN-PROLINE 3-DIOXYGENASE"/>
    <property type="match status" value="1"/>
</dbReference>
<reference evidence="16 17" key="1">
    <citation type="submission" date="2020-08" db="EMBL/GenBank/DDBJ databases">
        <title>Aphidius gifuensis genome sequencing and assembly.</title>
        <authorList>
            <person name="Du Z."/>
        </authorList>
    </citation>
    <scope>NUCLEOTIDE SEQUENCE [LARGE SCALE GENOMIC DNA]</scope>
    <source>
        <strain evidence="16">YNYX2018</strain>
        <tissue evidence="16">Adults</tissue>
    </source>
</reference>
<dbReference type="EC" id="1.14.11.7" evidence="4"/>
<dbReference type="PROSITE" id="PS51471">
    <property type="entry name" value="FE2OG_OXY"/>
    <property type="match status" value="1"/>
</dbReference>
<keyword evidence="11" id="KW-0560">Oxidoreductase</keyword>
<dbReference type="AlphaFoldDB" id="A0A835CSD0"/>
<evidence type="ECO:0000256" key="4">
    <source>
        <dbReference type="ARBA" id="ARBA00012262"/>
    </source>
</evidence>
<sequence>MLEDKKIDRDFSYYDDMILSDIYTQSVDAYLDDNWQKCIDGFEQVIKRYKKYRNAVIQCRKKCKKNVDKFTPIFIDNIDDFHFYEKKVRETLCLLKCNQDYRDIAGLNSLKRLPYEIEKKIMEFVPYEHLHICYYQKNQFQDAANAIFTYLTIHPKHEMSISNLRYYLTLPEVEEAKVKNLEIQKFVKYYMEGVKAYEDELYELAIENFEKSLIIYMDSENDCRIYCEGPFDQGWHPEFTSSVANHFAYCLKCKRSCSLWLNNINGDYQKDLLSSHYNYLQFAYYKLGDIKNTCQAVESYLLFYPADETMINNKMFYSKLPKVQKNLNFFRPREEAVYYVKRQEYELRLLKYISDEFSLIDAKLSTSKNKSDKKSINNEKKAVNHPPPGHSPSSRLVAATDKFLEKKKISRRQFEIEKRLNKTKIIARENELGGKSRYLAEGFLIDSECDSLVQLAKIAAVKGDGYEDNKSPHSKNELFEGLTLGRAALMVYFGLLEPKKLQLFLHSTETARGHVKKFFNLDQELFFTYTHLVCRSALTDLSERDEDVYSHDIHADNCLAIDDNTCLHESPAYTWRDYSAIIYLNDDFDGGEFVFSADPKAQNIQSIIKPKCGRMIGFTADEKNLHGVKGVVKGKRCALAIWFTLNEKYYETERKLAEIILERVMLKGPFKPIKNFKIPLNYEKLLFSRFKEDEILKLLINLS</sequence>
<evidence type="ECO:0000256" key="13">
    <source>
        <dbReference type="ARBA" id="ARBA00023180"/>
    </source>
</evidence>
<evidence type="ECO:0000256" key="7">
    <source>
        <dbReference type="ARBA" id="ARBA00022737"/>
    </source>
</evidence>
<dbReference type="OrthoDB" id="8517835at2759"/>